<evidence type="ECO:0000313" key="2">
    <source>
        <dbReference type="Proteomes" id="UP000466864"/>
    </source>
</evidence>
<dbReference type="Pfam" id="PF12687">
    <property type="entry name" value="DUF3801"/>
    <property type="match status" value="1"/>
</dbReference>
<organism evidence="1 2">
    <name type="scientific">Bilifractor porci</name>
    <dbReference type="NCBI Taxonomy" id="2606636"/>
    <lineage>
        <taxon>Bacteria</taxon>
        <taxon>Bacillati</taxon>
        <taxon>Bacillota</taxon>
        <taxon>Clostridia</taxon>
        <taxon>Lachnospirales</taxon>
        <taxon>Lachnospiraceae</taxon>
        <taxon>Bilifractor</taxon>
    </lineage>
</organism>
<dbReference type="AlphaFoldDB" id="A0A7X2TP68"/>
<keyword evidence="2" id="KW-1185">Reference proteome</keyword>
<reference evidence="1 2" key="1">
    <citation type="submission" date="2019-08" db="EMBL/GenBank/DDBJ databases">
        <title>In-depth cultivation of the pig gut microbiome towards novel bacterial diversity and tailored functional studies.</title>
        <authorList>
            <person name="Wylensek D."/>
            <person name="Hitch T.C.A."/>
            <person name="Clavel T."/>
        </authorList>
    </citation>
    <scope>NUCLEOTIDE SEQUENCE [LARGE SCALE GENOMIC DNA]</scope>
    <source>
        <strain evidence="1 2">Oil+RF-744-WCA-WT-13</strain>
    </source>
</reference>
<dbReference type="Proteomes" id="UP000466864">
    <property type="component" value="Unassembled WGS sequence"/>
</dbReference>
<dbReference type="RefSeq" id="WP_154458907.1">
    <property type="nucleotide sequence ID" value="NZ_VUMV01000012.1"/>
</dbReference>
<comment type="caution">
    <text evidence="1">The sequence shown here is derived from an EMBL/GenBank/DDBJ whole genome shotgun (WGS) entry which is preliminary data.</text>
</comment>
<proteinExistence type="predicted"/>
<dbReference type="InterPro" id="IPR024234">
    <property type="entry name" value="DUF3801"/>
</dbReference>
<gene>
    <name evidence="1" type="ORF">FYJ60_11905</name>
</gene>
<accession>A0A7X2TP68</accession>
<protein>
    <submittedName>
        <fullName evidence="1">PcfB family protein</fullName>
    </submittedName>
</protein>
<evidence type="ECO:0000313" key="1">
    <source>
        <dbReference type="EMBL" id="MST83002.1"/>
    </source>
</evidence>
<dbReference type="EMBL" id="VUMV01000012">
    <property type="protein sequence ID" value="MST83002.1"/>
    <property type="molecule type" value="Genomic_DNA"/>
</dbReference>
<sequence>MSDEAARRALDDGKQICVVVSRLTVRAMLWAMQESMREDALVPQGKQSVKSLIGQGDSVKNIEVNDPKFKEFERILKKYGIDYAVTKKEGKYLVFFKAKDDDVLKQVLAECTKSQVNARKPSIHRQLQKIMQRLAAMTKRRKVREKIPDREL</sequence>
<name>A0A7X2TP68_9FIRM</name>